<dbReference type="InterPro" id="IPR003395">
    <property type="entry name" value="RecF/RecN/SMC_N"/>
</dbReference>
<dbReference type="Proteomes" id="UP000229342">
    <property type="component" value="Unassembled WGS sequence"/>
</dbReference>
<feature type="coiled-coil region" evidence="1">
    <location>
        <begin position="390"/>
        <end position="438"/>
    </location>
</feature>
<dbReference type="EMBL" id="PCVG01000057">
    <property type="protein sequence ID" value="PIQ68388.1"/>
    <property type="molecule type" value="Genomic_DNA"/>
</dbReference>
<feature type="coiled-coil region" evidence="1">
    <location>
        <begin position="557"/>
        <end position="584"/>
    </location>
</feature>
<dbReference type="SUPFAM" id="SSF52540">
    <property type="entry name" value="P-loop containing nucleoside triphosphate hydrolases"/>
    <property type="match status" value="1"/>
</dbReference>
<feature type="domain" description="RecF/RecN/SMC N-terminal" evidence="2">
    <location>
        <begin position="2"/>
        <end position="745"/>
    </location>
</feature>
<proteinExistence type="predicted"/>
<protein>
    <recommendedName>
        <fullName evidence="2">RecF/RecN/SMC N-terminal domain-containing protein</fullName>
    </recommendedName>
</protein>
<feature type="coiled-coil region" evidence="1">
    <location>
        <begin position="289"/>
        <end position="316"/>
    </location>
</feature>
<sequence>MYLKSLELVGFKSFAKKTELSFNTPITSIVGPNGSGKSNTAEAFRFVLGEQSMKSMRGKRTEDLIWNGSPDMGRSNRASVKLVFDNHKRLLNLDFDEVILERIIYRDASSEYLLNGTQVRLRDIVEVLAGAHIGSSGHHIISQGEADRILNSNLRERREMIEDALGLKIFQWKREESENKLEKTKENLKQVQSLRREIAPHIAFLKKQVEKIEKTKVLKVDLQSLYGEYLKREHTFITLGKQHIEEEAQAPKHELSLLAERLKTSRQTLEETHGKDVKTQAIIAVDGKLHVLRQERESLSRELGRLEGEIAGAERLEKIRGAEDTHSVVIPLSEVEGLVNQIDAVSVDEEEHDIGILVATIGRIKEVMHIFLNKHRNKKDEGVEIVAKEIAGLKEKKKACELKRSDVEKAEHTAQEEERRLRIEIDKEKDSNRDAEKEMFRIMARQNELHAIMGTLRAREAELDHAEADFKRELTEGVLLVGREILTYENVVVMDVSGVPIEPGAIVAEERTHQEERRRKIERLKIRIEEAGGGSGAEVMKEFEEANERDAFLAREITDLETGAETLRQLISELEAKLNEEFKLGVEKINTEFQKFFVLMFGGGTASLAVVKKERRAHGSDTEEEHGSDTEFLEGMKEKEEAEEGIEINVSLPRKKIKGLMMLSGGERALTSIALLFAMSQVKPPPFIILDETDAALDEANSRKYGDMIENLSKYSQLILITHNRETMSRAGVIYGVTMDKSGVSKLLSIAFDEAVAVAK</sequence>
<evidence type="ECO:0000313" key="3">
    <source>
        <dbReference type="EMBL" id="PIQ68388.1"/>
    </source>
</evidence>
<dbReference type="AlphaFoldDB" id="A0A2H0KAV3"/>
<organism evidence="3 4">
    <name type="scientific">Candidatus Taylorbacteria bacterium CG11_big_fil_rev_8_21_14_0_20_46_11</name>
    <dbReference type="NCBI Taxonomy" id="1975025"/>
    <lineage>
        <taxon>Bacteria</taxon>
        <taxon>Candidatus Tayloriibacteriota</taxon>
    </lineage>
</organism>
<dbReference type="Pfam" id="PF02463">
    <property type="entry name" value="SMC_N"/>
    <property type="match status" value="1"/>
</dbReference>
<dbReference type="InterPro" id="IPR027417">
    <property type="entry name" value="P-loop_NTPase"/>
</dbReference>
<evidence type="ECO:0000259" key="2">
    <source>
        <dbReference type="Pfam" id="PF02463"/>
    </source>
</evidence>
<name>A0A2H0KAV3_9BACT</name>
<dbReference type="Gene3D" id="3.40.50.300">
    <property type="entry name" value="P-loop containing nucleotide triphosphate hydrolases"/>
    <property type="match status" value="2"/>
</dbReference>
<keyword evidence="1" id="KW-0175">Coiled coil</keyword>
<evidence type="ECO:0000256" key="1">
    <source>
        <dbReference type="SAM" id="Coils"/>
    </source>
</evidence>
<gene>
    <name evidence="3" type="ORF">COV91_04440</name>
</gene>
<feature type="coiled-coil region" evidence="1">
    <location>
        <begin position="167"/>
        <end position="194"/>
    </location>
</feature>
<evidence type="ECO:0000313" key="4">
    <source>
        <dbReference type="Proteomes" id="UP000229342"/>
    </source>
</evidence>
<dbReference type="PANTHER" id="PTHR43977">
    <property type="entry name" value="STRUCTURAL MAINTENANCE OF CHROMOSOMES PROTEIN 3"/>
    <property type="match status" value="1"/>
</dbReference>
<reference evidence="3 4" key="1">
    <citation type="submission" date="2017-09" db="EMBL/GenBank/DDBJ databases">
        <title>Depth-based differentiation of microbial function through sediment-hosted aquifers and enrichment of novel symbionts in the deep terrestrial subsurface.</title>
        <authorList>
            <person name="Probst A.J."/>
            <person name="Ladd B."/>
            <person name="Jarett J.K."/>
            <person name="Geller-Mcgrath D.E."/>
            <person name="Sieber C.M."/>
            <person name="Emerson J.B."/>
            <person name="Anantharaman K."/>
            <person name="Thomas B.C."/>
            <person name="Malmstrom R."/>
            <person name="Stieglmeier M."/>
            <person name="Klingl A."/>
            <person name="Woyke T."/>
            <person name="Ryan C.M."/>
            <person name="Banfield J.F."/>
        </authorList>
    </citation>
    <scope>NUCLEOTIDE SEQUENCE [LARGE SCALE GENOMIC DNA]</scope>
    <source>
        <strain evidence="3">CG11_big_fil_rev_8_21_14_0_20_46_11</strain>
    </source>
</reference>
<accession>A0A2H0KAV3</accession>
<comment type="caution">
    <text evidence="3">The sequence shown here is derived from an EMBL/GenBank/DDBJ whole genome shotgun (WGS) entry which is preliminary data.</text>
</comment>